<dbReference type="InterPro" id="IPR044808">
    <property type="entry name" value="ERF_plant"/>
</dbReference>
<keyword evidence="4" id="KW-0238">DNA-binding</keyword>
<evidence type="ECO:0000259" key="8">
    <source>
        <dbReference type="PROSITE" id="PS51032"/>
    </source>
</evidence>
<comment type="subcellular location">
    <subcellularLocation>
        <location evidence="1">Nucleus</location>
    </subcellularLocation>
</comment>
<dbReference type="GO" id="GO:0009873">
    <property type="term" value="P:ethylene-activated signaling pathway"/>
    <property type="evidence" value="ECO:0007669"/>
    <property type="project" value="InterPro"/>
</dbReference>
<dbReference type="PRINTS" id="PR00367">
    <property type="entry name" value="ETHRSPELEMNT"/>
</dbReference>
<dbReference type="FunFam" id="3.30.730.10:FF:000001">
    <property type="entry name" value="Ethylene-responsive transcription factor 2"/>
    <property type="match status" value="1"/>
</dbReference>
<evidence type="ECO:0000256" key="6">
    <source>
        <dbReference type="ARBA" id="ARBA00023242"/>
    </source>
</evidence>
<dbReference type="GO" id="GO:0005634">
    <property type="term" value="C:nucleus"/>
    <property type="evidence" value="ECO:0007669"/>
    <property type="project" value="UniProtKB-SubCell"/>
</dbReference>
<sequence>MCGGAILAPFIHRSGDRGVSAFDLWPPDSPFTSKFNPPKDQQTTRKRAPPSAGEEHGENTVKRQRKNLYRGIRQRPWGKWAAEIRDPRKGVRVWLGTFNTAEEAARAYDREARKIRGKKAKVNFPNEDINYILPPNPPPSFQAYNGLGDNFNQFGAYNSNGFVNDPVAVLNSEGICGSGSESAYSCIGNQNGTDDCLGEVKMEEEEEREKKEVTEEKVEEREEEENEVQKLSEELMAYESFMKFYQIPYLDGESAAAPTNPGQENLVGCGPVELWSFDDATRAGA</sequence>
<feature type="compositionally biased region" description="Polar residues" evidence="7">
    <location>
        <begin position="30"/>
        <end position="41"/>
    </location>
</feature>
<accession>A0AAV6LSI7</accession>
<feature type="region of interest" description="Disordered" evidence="7">
    <location>
        <begin position="203"/>
        <end position="228"/>
    </location>
</feature>
<keyword evidence="5" id="KW-0804">Transcription</keyword>
<dbReference type="InterPro" id="IPR016177">
    <property type="entry name" value="DNA-bd_dom_sf"/>
</dbReference>
<name>A0AAV6LSI7_9ERIC</name>
<evidence type="ECO:0000256" key="7">
    <source>
        <dbReference type="SAM" id="MobiDB-lite"/>
    </source>
</evidence>
<comment type="caution">
    <text evidence="9">The sequence shown here is derived from an EMBL/GenBank/DDBJ whole genome shotgun (WGS) entry which is preliminary data.</text>
</comment>
<evidence type="ECO:0000256" key="1">
    <source>
        <dbReference type="ARBA" id="ARBA00004123"/>
    </source>
</evidence>
<dbReference type="GO" id="GO:0003700">
    <property type="term" value="F:DNA-binding transcription factor activity"/>
    <property type="evidence" value="ECO:0007669"/>
    <property type="project" value="InterPro"/>
</dbReference>
<dbReference type="GO" id="GO:0003677">
    <property type="term" value="F:DNA binding"/>
    <property type="evidence" value="ECO:0007669"/>
    <property type="project" value="UniProtKB-KW"/>
</dbReference>
<dbReference type="PANTHER" id="PTHR31190:SF376">
    <property type="entry name" value="EREB-LIKE PROTEIN"/>
    <property type="match status" value="1"/>
</dbReference>
<dbReference type="Pfam" id="PF00847">
    <property type="entry name" value="AP2"/>
    <property type="match status" value="1"/>
</dbReference>
<feature type="compositionally biased region" description="Basic and acidic residues" evidence="7">
    <location>
        <begin position="208"/>
        <end position="220"/>
    </location>
</feature>
<dbReference type="Gene3D" id="3.30.730.10">
    <property type="entry name" value="AP2/ERF domain"/>
    <property type="match status" value="1"/>
</dbReference>
<proteinExistence type="predicted"/>
<keyword evidence="2" id="KW-0611">Plant defense</keyword>
<dbReference type="Proteomes" id="UP000823749">
    <property type="component" value="Chromosome 1"/>
</dbReference>
<feature type="region of interest" description="Disordered" evidence="7">
    <location>
        <begin position="30"/>
        <end position="64"/>
    </location>
</feature>
<evidence type="ECO:0000313" key="9">
    <source>
        <dbReference type="EMBL" id="KAG5567780.1"/>
    </source>
</evidence>
<keyword evidence="6" id="KW-0539">Nucleus</keyword>
<evidence type="ECO:0000256" key="5">
    <source>
        <dbReference type="ARBA" id="ARBA00023163"/>
    </source>
</evidence>
<dbReference type="AlphaFoldDB" id="A0AAV6LSI7"/>
<organism evidence="9 10">
    <name type="scientific">Rhododendron griersonianum</name>
    <dbReference type="NCBI Taxonomy" id="479676"/>
    <lineage>
        <taxon>Eukaryota</taxon>
        <taxon>Viridiplantae</taxon>
        <taxon>Streptophyta</taxon>
        <taxon>Embryophyta</taxon>
        <taxon>Tracheophyta</taxon>
        <taxon>Spermatophyta</taxon>
        <taxon>Magnoliopsida</taxon>
        <taxon>eudicotyledons</taxon>
        <taxon>Gunneridae</taxon>
        <taxon>Pentapetalae</taxon>
        <taxon>asterids</taxon>
        <taxon>Ericales</taxon>
        <taxon>Ericaceae</taxon>
        <taxon>Ericoideae</taxon>
        <taxon>Rhodoreae</taxon>
        <taxon>Rhododendron</taxon>
    </lineage>
</organism>
<keyword evidence="10" id="KW-1185">Reference proteome</keyword>
<dbReference type="PANTHER" id="PTHR31190">
    <property type="entry name" value="DNA-BINDING DOMAIN"/>
    <property type="match status" value="1"/>
</dbReference>
<feature type="domain" description="AP2/ERF" evidence="8">
    <location>
        <begin position="68"/>
        <end position="125"/>
    </location>
</feature>
<dbReference type="SMART" id="SM00380">
    <property type="entry name" value="AP2"/>
    <property type="match status" value="1"/>
</dbReference>
<dbReference type="InterPro" id="IPR036955">
    <property type="entry name" value="AP2/ERF_dom_sf"/>
</dbReference>
<evidence type="ECO:0000313" key="10">
    <source>
        <dbReference type="Proteomes" id="UP000823749"/>
    </source>
</evidence>
<keyword evidence="3" id="KW-0805">Transcription regulation</keyword>
<reference evidence="9" key="1">
    <citation type="submission" date="2020-08" db="EMBL/GenBank/DDBJ databases">
        <title>Plant Genome Project.</title>
        <authorList>
            <person name="Zhang R.-G."/>
        </authorList>
    </citation>
    <scope>NUCLEOTIDE SEQUENCE</scope>
    <source>
        <strain evidence="9">WSP0</strain>
        <tissue evidence="9">Leaf</tissue>
    </source>
</reference>
<evidence type="ECO:0000256" key="4">
    <source>
        <dbReference type="ARBA" id="ARBA00023125"/>
    </source>
</evidence>
<dbReference type="EMBL" id="JACTNZ010000001">
    <property type="protein sequence ID" value="KAG5567780.1"/>
    <property type="molecule type" value="Genomic_DNA"/>
</dbReference>
<dbReference type="SUPFAM" id="SSF54171">
    <property type="entry name" value="DNA-binding domain"/>
    <property type="match status" value="1"/>
</dbReference>
<dbReference type="GO" id="GO:0006952">
    <property type="term" value="P:defense response"/>
    <property type="evidence" value="ECO:0007669"/>
    <property type="project" value="UniProtKB-KW"/>
</dbReference>
<evidence type="ECO:0000256" key="3">
    <source>
        <dbReference type="ARBA" id="ARBA00023015"/>
    </source>
</evidence>
<protein>
    <recommendedName>
        <fullName evidence="8">AP2/ERF domain-containing protein</fullName>
    </recommendedName>
</protein>
<dbReference type="PROSITE" id="PS51032">
    <property type="entry name" value="AP2_ERF"/>
    <property type="match status" value="1"/>
</dbReference>
<dbReference type="CDD" id="cd00018">
    <property type="entry name" value="AP2"/>
    <property type="match status" value="1"/>
</dbReference>
<evidence type="ECO:0000256" key="2">
    <source>
        <dbReference type="ARBA" id="ARBA00022821"/>
    </source>
</evidence>
<gene>
    <name evidence="9" type="ORF">RHGRI_003082</name>
</gene>
<dbReference type="InterPro" id="IPR001471">
    <property type="entry name" value="AP2/ERF_dom"/>
</dbReference>